<feature type="domain" description="Serpin" evidence="2">
    <location>
        <begin position="165"/>
        <end position="280"/>
    </location>
</feature>
<keyword evidence="4" id="KW-1185">Reference proteome</keyword>
<keyword evidence="3" id="KW-0646">Protease inhibitor</keyword>
<feature type="region of interest" description="Disordered" evidence="1">
    <location>
        <begin position="1"/>
        <end position="27"/>
    </location>
</feature>
<sequence length="281" mass="28894">MASSDLGCETRPLATTPSSLQLSTAPHSPALSRRSALALAALASGVASGLLSGCKLPFMRKQLGGTELSSSLTRLTPSLQEAPELTSAVAACDQLGAQLLASQLADGAHANALASPASLALNLATAAVGATDPATQGLNTLLGCTDEAARNTTWAAATAALNQAKAAQATPTVNLSLPRLDLQTGAKGVDLLPVLEALGADIKPMGRINPQYQTLEYRQQVRLIVQEDGTKAAAVTEHRSGKTAVNIGDVVDFVVDHPYVLRLRDLATGLCLFEAVINSPN</sequence>
<reference evidence="3 4" key="1">
    <citation type="submission" date="2018-06" db="EMBL/GenBank/DDBJ databases">
        <authorList>
            <consortium name="Pathogen Informatics"/>
            <person name="Doyle S."/>
        </authorList>
    </citation>
    <scope>NUCLEOTIDE SEQUENCE [LARGE SCALE GENOMIC DNA]</scope>
    <source>
        <strain evidence="3 4">NCTC11535</strain>
    </source>
</reference>
<organism evidence="3 4">
    <name type="scientific">Actinomyces bovis</name>
    <dbReference type="NCBI Taxonomy" id="1658"/>
    <lineage>
        <taxon>Bacteria</taxon>
        <taxon>Bacillati</taxon>
        <taxon>Actinomycetota</taxon>
        <taxon>Actinomycetes</taxon>
        <taxon>Actinomycetales</taxon>
        <taxon>Actinomycetaceae</taxon>
        <taxon>Actinomyces</taxon>
    </lineage>
</organism>
<dbReference type="GO" id="GO:0004867">
    <property type="term" value="F:serine-type endopeptidase inhibitor activity"/>
    <property type="evidence" value="ECO:0007669"/>
    <property type="project" value="UniProtKB-KW"/>
</dbReference>
<dbReference type="Gene3D" id="3.30.497.10">
    <property type="entry name" value="Antithrombin, subunit I, domain 2"/>
    <property type="match status" value="1"/>
</dbReference>
<evidence type="ECO:0000256" key="1">
    <source>
        <dbReference type="SAM" id="MobiDB-lite"/>
    </source>
</evidence>
<evidence type="ECO:0000313" key="4">
    <source>
        <dbReference type="Proteomes" id="UP000250006"/>
    </source>
</evidence>
<dbReference type="EMBL" id="UAPQ01000007">
    <property type="protein sequence ID" value="SPT53633.1"/>
    <property type="molecule type" value="Genomic_DNA"/>
</dbReference>
<name>A0ABY1VPA9_9ACTO</name>
<keyword evidence="3" id="KW-0722">Serine protease inhibitor</keyword>
<gene>
    <name evidence="3" type="ORF">NCTC11535_01304</name>
</gene>
<dbReference type="InterPro" id="IPR042178">
    <property type="entry name" value="Serpin_sf_1"/>
</dbReference>
<dbReference type="SUPFAM" id="SSF56574">
    <property type="entry name" value="Serpins"/>
    <property type="match status" value="1"/>
</dbReference>
<dbReference type="Pfam" id="PF00079">
    <property type="entry name" value="Serpin"/>
    <property type="match status" value="1"/>
</dbReference>
<dbReference type="RefSeq" id="WP_111836579.1">
    <property type="nucleotide sequence ID" value="NZ_UAPQ01000007.1"/>
</dbReference>
<proteinExistence type="predicted"/>
<dbReference type="InterPro" id="IPR036186">
    <property type="entry name" value="Serpin_sf"/>
</dbReference>
<evidence type="ECO:0000313" key="3">
    <source>
        <dbReference type="EMBL" id="SPT53633.1"/>
    </source>
</evidence>
<dbReference type="Proteomes" id="UP000250006">
    <property type="component" value="Unassembled WGS sequence"/>
</dbReference>
<feature type="compositionally biased region" description="Polar residues" evidence="1">
    <location>
        <begin position="13"/>
        <end position="26"/>
    </location>
</feature>
<accession>A0ABY1VPA9</accession>
<protein>
    <submittedName>
        <fullName evidence="3">Serine protease inhibitor</fullName>
    </submittedName>
</protein>
<comment type="caution">
    <text evidence="3">The sequence shown here is derived from an EMBL/GenBank/DDBJ whole genome shotgun (WGS) entry which is preliminary data.</text>
</comment>
<evidence type="ECO:0000259" key="2">
    <source>
        <dbReference type="Pfam" id="PF00079"/>
    </source>
</evidence>
<dbReference type="InterPro" id="IPR023796">
    <property type="entry name" value="Serpin_dom"/>
</dbReference>